<feature type="compositionally biased region" description="Basic residues" evidence="1">
    <location>
        <begin position="144"/>
        <end position="153"/>
    </location>
</feature>
<feature type="compositionally biased region" description="Low complexity" evidence="1">
    <location>
        <begin position="118"/>
        <end position="132"/>
    </location>
</feature>
<gene>
    <name evidence="2" type="ORF">BO80DRAFT_501095</name>
</gene>
<keyword evidence="3" id="KW-1185">Reference proteome</keyword>
<sequence length="256" mass="27295">MRWTSDNDQLLLLMIIETHDLRIDTKRVAAAWPTAEGTTGPTPRAITERLVKLRQTARESGVAEGSFSIGKGVKNPTPASTPRKSRKGAASATPKTPSSGKRKRVLKKDDSEEEQEKGMVVSSGMPSSLSSPAGNDPVLTPTKGKGKGRKKLSVRSSAPGSSEPVGAAGEERDVFVVGERMHLKLKMKGEGEGEGEGEEAGSPAKRVRKASVLPPGMINWQGDGGPESEELESLTSEYLPDPDMQVKGEGDEMEYA</sequence>
<feature type="region of interest" description="Disordered" evidence="1">
    <location>
        <begin position="57"/>
        <end position="173"/>
    </location>
</feature>
<dbReference type="GeneID" id="37229137"/>
<dbReference type="EMBL" id="KZ824431">
    <property type="protein sequence ID" value="RAL02417.1"/>
    <property type="molecule type" value="Genomic_DNA"/>
</dbReference>
<evidence type="ECO:0000313" key="2">
    <source>
        <dbReference type="EMBL" id="RAL02417.1"/>
    </source>
</evidence>
<name>A0A395H3E0_9EURO</name>
<dbReference type="OrthoDB" id="5420368at2759"/>
<accession>A0A395H3E0</accession>
<feature type="region of interest" description="Disordered" evidence="1">
    <location>
        <begin position="185"/>
        <end position="256"/>
    </location>
</feature>
<proteinExistence type="predicted"/>
<organism evidence="2 3">
    <name type="scientific">Aspergillus ibericus CBS 121593</name>
    <dbReference type="NCBI Taxonomy" id="1448316"/>
    <lineage>
        <taxon>Eukaryota</taxon>
        <taxon>Fungi</taxon>
        <taxon>Dikarya</taxon>
        <taxon>Ascomycota</taxon>
        <taxon>Pezizomycotina</taxon>
        <taxon>Eurotiomycetes</taxon>
        <taxon>Eurotiomycetidae</taxon>
        <taxon>Eurotiales</taxon>
        <taxon>Aspergillaceae</taxon>
        <taxon>Aspergillus</taxon>
        <taxon>Aspergillus subgen. Circumdati</taxon>
    </lineage>
</organism>
<evidence type="ECO:0000313" key="3">
    <source>
        <dbReference type="Proteomes" id="UP000249402"/>
    </source>
</evidence>
<reference evidence="2 3" key="1">
    <citation type="submission" date="2018-02" db="EMBL/GenBank/DDBJ databases">
        <title>The genomes of Aspergillus section Nigri reveals drivers in fungal speciation.</title>
        <authorList>
            <consortium name="DOE Joint Genome Institute"/>
            <person name="Vesth T.C."/>
            <person name="Nybo J."/>
            <person name="Theobald S."/>
            <person name="Brandl J."/>
            <person name="Frisvad J.C."/>
            <person name="Nielsen K.F."/>
            <person name="Lyhne E.K."/>
            <person name="Kogle M.E."/>
            <person name="Kuo A."/>
            <person name="Riley R."/>
            <person name="Clum A."/>
            <person name="Nolan M."/>
            <person name="Lipzen A."/>
            <person name="Salamov A."/>
            <person name="Henrissat B."/>
            <person name="Wiebenga A."/>
            <person name="De vries R.P."/>
            <person name="Grigoriev I.V."/>
            <person name="Mortensen U.H."/>
            <person name="Andersen M.R."/>
            <person name="Baker S.E."/>
        </authorList>
    </citation>
    <scope>NUCLEOTIDE SEQUENCE [LARGE SCALE GENOMIC DNA]</scope>
    <source>
        <strain evidence="2 3">CBS 121593</strain>
    </source>
</reference>
<dbReference type="RefSeq" id="XP_025576744.1">
    <property type="nucleotide sequence ID" value="XM_025724272.1"/>
</dbReference>
<dbReference type="STRING" id="1448316.A0A395H3E0"/>
<dbReference type="AlphaFoldDB" id="A0A395H3E0"/>
<dbReference type="Proteomes" id="UP000249402">
    <property type="component" value="Unassembled WGS sequence"/>
</dbReference>
<dbReference type="VEuPathDB" id="FungiDB:BO80DRAFT_501095"/>
<evidence type="ECO:0000256" key="1">
    <source>
        <dbReference type="SAM" id="MobiDB-lite"/>
    </source>
</evidence>
<protein>
    <submittedName>
        <fullName evidence="2">Uncharacterized protein</fullName>
    </submittedName>
</protein>